<keyword evidence="3" id="KW-1185">Reference proteome</keyword>
<proteinExistence type="predicted"/>
<reference evidence="3" key="1">
    <citation type="submission" date="2019-06" db="EMBL/GenBank/DDBJ databases">
        <title>Draft genome sequence of the griseofulvin-producing fungus Xylaria cubensis strain G536.</title>
        <authorList>
            <person name="Mead M.E."/>
            <person name="Raja H.A."/>
            <person name="Steenwyk J.L."/>
            <person name="Knowles S.L."/>
            <person name="Oberlies N.H."/>
            <person name="Rokas A."/>
        </authorList>
    </citation>
    <scope>NUCLEOTIDE SEQUENCE [LARGE SCALE GENOMIC DNA]</scope>
    <source>
        <strain evidence="3">G536</strain>
    </source>
</reference>
<feature type="region of interest" description="Disordered" evidence="1">
    <location>
        <begin position="1"/>
        <end position="46"/>
    </location>
</feature>
<accession>A0A553HZS3</accession>
<evidence type="ECO:0000313" key="3">
    <source>
        <dbReference type="Proteomes" id="UP000319160"/>
    </source>
</evidence>
<dbReference type="OrthoDB" id="3938544at2759"/>
<evidence type="ECO:0000256" key="1">
    <source>
        <dbReference type="SAM" id="MobiDB-lite"/>
    </source>
</evidence>
<dbReference type="STRING" id="2512241.A0A553HZS3"/>
<dbReference type="Proteomes" id="UP000319160">
    <property type="component" value="Unassembled WGS sequence"/>
</dbReference>
<sequence length="138" mass="15552">MNGDDDLDAGLLGIELSDSDTEAGDDPIATKKASSREARTGQSEAEFQEVKRTYHVKVENGEIWKTVRLPLGPQVSKPEVQTLLHAVEELYFFRRFSEGAQFARSVIDDDRGAGKLDEDTLKILLYYEKKCRDKIENS</sequence>
<comment type="caution">
    <text evidence="2">The sequence shown here is derived from an EMBL/GenBank/DDBJ whole genome shotgun (WGS) entry which is preliminary data.</text>
</comment>
<evidence type="ECO:0000313" key="2">
    <source>
        <dbReference type="EMBL" id="TRX93425.1"/>
    </source>
</evidence>
<protein>
    <submittedName>
        <fullName evidence="2">Uncharacterized protein</fullName>
    </submittedName>
</protein>
<dbReference type="EMBL" id="VFLP01000029">
    <property type="protein sequence ID" value="TRX93425.1"/>
    <property type="molecule type" value="Genomic_DNA"/>
</dbReference>
<name>A0A553HZS3_9PEZI</name>
<gene>
    <name evidence="2" type="ORF">FHL15_005700</name>
</gene>
<organism evidence="2 3">
    <name type="scientific">Xylaria flabelliformis</name>
    <dbReference type="NCBI Taxonomy" id="2512241"/>
    <lineage>
        <taxon>Eukaryota</taxon>
        <taxon>Fungi</taxon>
        <taxon>Dikarya</taxon>
        <taxon>Ascomycota</taxon>
        <taxon>Pezizomycotina</taxon>
        <taxon>Sordariomycetes</taxon>
        <taxon>Xylariomycetidae</taxon>
        <taxon>Xylariales</taxon>
        <taxon>Xylariaceae</taxon>
        <taxon>Xylaria</taxon>
    </lineage>
</organism>
<dbReference type="AlphaFoldDB" id="A0A553HZS3"/>